<feature type="compositionally biased region" description="Basic residues" evidence="1">
    <location>
        <begin position="93"/>
        <end position="107"/>
    </location>
</feature>
<evidence type="ECO:0000256" key="1">
    <source>
        <dbReference type="SAM" id="MobiDB-lite"/>
    </source>
</evidence>
<accession>A0A5J4YJR8</accession>
<evidence type="ECO:0000313" key="3">
    <source>
        <dbReference type="Proteomes" id="UP000324585"/>
    </source>
</evidence>
<proteinExistence type="predicted"/>
<dbReference type="EMBL" id="VRMN01000012">
    <property type="protein sequence ID" value="KAA8491666.1"/>
    <property type="molecule type" value="Genomic_DNA"/>
</dbReference>
<gene>
    <name evidence="2" type="ORF">FVE85_9713</name>
</gene>
<organism evidence="2 3">
    <name type="scientific">Porphyridium purpureum</name>
    <name type="common">Red alga</name>
    <name type="synonym">Porphyridium cruentum</name>
    <dbReference type="NCBI Taxonomy" id="35688"/>
    <lineage>
        <taxon>Eukaryota</taxon>
        <taxon>Rhodophyta</taxon>
        <taxon>Bangiophyceae</taxon>
        <taxon>Porphyridiales</taxon>
        <taxon>Porphyridiaceae</taxon>
        <taxon>Porphyridium</taxon>
    </lineage>
</organism>
<dbReference type="Proteomes" id="UP000324585">
    <property type="component" value="Unassembled WGS sequence"/>
</dbReference>
<keyword evidence="3" id="KW-1185">Reference proteome</keyword>
<sequence>MEWTIHVNKRESVSLEHVVRSLDAFAAVADGESEESRSGTARHYQMNLHLLREELHAEMAEGAGEEAPVKHKKKKEPMKIQHGAPTGTGVSKKSAKKDKLKLKKAAKHGADGLV</sequence>
<comment type="caution">
    <text evidence="2">The sequence shown here is derived from an EMBL/GenBank/DDBJ whole genome shotgun (WGS) entry which is preliminary data.</text>
</comment>
<evidence type="ECO:0000313" key="2">
    <source>
        <dbReference type="EMBL" id="KAA8491666.1"/>
    </source>
</evidence>
<dbReference type="AlphaFoldDB" id="A0A5J4YJR8"/>
<protein>
    <submittedName>
        <fullName evidence="2">Uncharacterized protein</fullName>
    </submittedName>
</protein>
<reference evidence="3" key="1">
    <citation type="journal article" date="2019" name="Nat. Commun.">
        <title>Expansion of phycobilisome linker gene families in mesophilic red algae.</title>
        <authorList>
            <person name="Lee J."/>
            <person name="Kim D."/>
            <person name="Bhattacharya D."/>
            <person name="Yoon H.S."/>
        </authorList>
    </citation>
    <scope>NUCLEOTIDE SEQUENCE [LARGE SCALE GENOMIC DNA]</scope>
    <source>
        <strain evidence="3">CCMP 1328</strain>
    </source>
</reference>
<feature type="region of interest" description="Disordered" evidence="1">
    <location>
        <begin position="59"/>
        <end position="114"/>
    </location>
</feature>
<name>A0A5J4YJR8_PORPP</name>